<feature type="domain" description="TonB-dependent receptor-like beta-barrel" evidence="13">
    <location>
        <begin position="290"/>
        <end position="737"/>
    </location>
</feature>
<dbReference type="InterPro" id="IPR012910">
    <property type="entry name" value="Plug_dom"/>
</dbReference>
<evidence type="ECO:0000313" key="15">
    <source>
        <dbReference type="EMBL" id="GAN59071.1"/>
    </source>
</evidence>
<dbReference type="Proteomes" id="UP000032671">
    <property type="component" value="Unassembled WGS sequence"/>
</dbReference>
<dbReference type="GO" id="GO:0015344">
    <property type="term" value="F:siderophore uptake transmembrane transporter activity"/>
    <property type="evidence" value="ECO:0007669"/>
    <property type="project" value="TreeGrafter"/>
</dbReference>
<evidence type="ECO:0000256" key="6">
    <source>
        <dbReference type="ARBA" id="ARBA00023077"/>
    </source>
</evidence>
<sequence length="769" mass="83689">MSASMMLGLHSKTWSASRRACGYGALFWGTAYVFLGGAAQAADPQDAALKKNNVSAQATPDEHKASAEQKAYTTEPDTPSSVENLVVQGERHKNATTDGTGSYVVKGVSMNKMLLRLNEIPQSVSVLSRQQMKDQNLNTVDDALKQVPGVNVNLYGDGTAGITSRGYSMAPQFDGVPSTGGLQMAQQFDIAIYDRLEVLRGPNGTFQGSSSPGGSVNFVRKRPLDNFKAEGEFSGGSWNNLHAAADVTGPLLASKRVTGRLVLAGSDRDYFYNKAHDRRWTAYAVVDVHITSNTTLSMNATGQKNDTTRFMGLPRAANGSDLNLSRNSFVGADWGHTTSPMYELGGELEHRFGNGWRARLTGRHRVTDTSLHYTYLNSLAKSAPTGNFVVANSSVNEVYNGADVYVTGPIRVLGRKNEILIGGNYDSYLETDGGASINSSRDSSLGGLNIFNPVISSAIQPAITTMYREPIQQAGIYGSTRIELLKSLHLLMGGRISFYEYKYKNISKGTPYVVSTKNNGVPTPYLGLVWNIIPTVSAYVSFTDTFTPQSAYGPSGRLKPDLGQQLEGGLKGDFFHHNLNVSLTGYRVIERNKAIVDEDGSMNCGLTGTGVCYRAAGKVRSQGAEAEVVGRILPGWDINASYTYNDNVILKDSTPTLEGKAYAANSPKHLFKLWTHYRFADPEQTKNVWSVGAGVTAQSSTFGTTRTVTQGTYVVANAQVGYQLNPKLNITVNVNNLSNTKYYQRLGNLYYYNYYGEPRNFMATVRSVF</sequence>
<feature type="region of interest" description="Disordered" evidence="12">
    <location>
        <begin position="51"/>
        <end position="81"/>
    </location>
</feature>
<comment type="subcellular location">
    <subcellularLocation>
        <location evidence="1 10">Cell outer membrane</location>
        <topology evidence="1 10">Multi-pass membrane protein</topology>
    </subcellularLocation>
</comment>
<evidence type="ECO:0000256" key="2">
    <source>
        <dbReference type="ARBA" id="ARBA00009810"/>
    </source>
</evidence>
<dbReference type="GO" id="GO:0038023">
    <property type="term" value="F:signaling receptor activity"/>
    <property type="evidence" value="ECO:0007669"/>
    <property type="project" value="InterPro"/>
</dbReference>
<feature type="compositionally biased region" description="Polar residues" evidence="12">
    <location>
        <begin position="71"/>
        <end position="81"/>
    </location>
</feature>
<reference evidence="15 17" key="1">
    <citation type="submission" date="2012-11" db="EMBL/GenBank/DDBJ databases">
        <title>Whole genome sequence of Acetobacter cibinongensis 4H-1.</title>
        <authorList>
            <person name="Azuma Y."/>
            <person name="Higashiura N."/>
            <person name="Hirakawa H."/>
            <person name="Matsushita K."/>
        </authorList>
    </citation>
    <scope>NUCLEOTIDE SEQUENCE [LARGE SCALE GENOMIC DNA]</scope>
    <source>
        <strain evidence="15 17">4H-1</strain>
    </source>
</reference>
<dbReference type="Gene3D" id="2.40.170.20">
    <property type="entry name" value="TonB-dependent receptor, beta-barrel domain"/>
    <property type="match status" value="1"/>
</dbReference>
<evidence type="ECO:0000256" key="12">
    <source>
        <dbReference type="SAM" id="MobiDB-lite"/>
    </source>
</evidence>
<dbReference type="InterPro" id="IPR037066">
    <property type="entry name" value="Plug_dom_sf"/>
</dbReference>
<evidence type="ECO:0000256" key="10">
    <source>
        <dbReference type="PROSITE-ProRule" id="PRU01360"/>
    </source>
</evidence>
<keyword evidence="8 15" id="KW-0675">Receptor</keyword>
<dbReference type="InterPro" id="IPR036942">
    <property type="entry name" value="Beta-barrel_TonB_sf"/>
</dbReference>
<dbReference type="Pfam" id="PF07715">
    <property type="entry name" value="Plug"/>
    <property type="match status" value="1"/>
</dbReference>
<gene>
    <name evidence="15" type="ORF">Abci_001_087</name>
    <name evidence="16" type="ORF">ACI01nite_15370</name>
</gene>
<keyword evidence="3 10" id="KW-0813">Transport</keyword>
<keyword evidence="18" id="KW-1185">Reference proteome</keyword>
<reference evidence="16 18" key="2">
    <citation type="submission" date="2019-07" db="EMBL/GenBank/DDBJ databases">
        <title>Whole genome shotgun sequence of Acetobacter cibinongensis NBRC 16605.</title>
        <authorList>
            <person name="Hosoyama A."/>
            <person name="Uohara A."/>
            <person name="Ohji S."/>
            <person name="Ichikawa N."/>
        </authorList>
    </citation>
    <scope>NUCLEOTIDE SEQUENCE [LARGE SCALE GENOMIC DNA]</scope>
    <source>
        <strain evidence="16 18">NBRC 16605</strain>
    </source>
</reference>
<feature type="domain" description="TonB-dependent receptor plug" evidence="14">
    <location>
        <begin position="117"/>
        <end position="214"/>
    </location>
</feature>
<dbReference type="NCBIfam" id="TIGR01783">
    <property type="entry name" value="TonB-siderophor"/>
    <property type="match status" value="1"/>
</dbReference>
<keyword evidence="7 10" id="KW-0472">Membrane</keyword>
<keyword evidence="5 10" id="KW-0812">Transmembrane</keyword>
<evidence type="ECO:0000256" key="1">
    <source>
        <dbReference type="ARBA" id="ARBA00004571"/>
    </source>
</evidence>
<dbReference type="GO" id="GO:0015891">
    <property type="term" value="P:siderophore transport"/>
    <property type="evidence" value="ECO:0007669"/>
    <property type="project" value="InterPro"/>
</dbReference>
<dbReference type="PANTHER" id="PTHR32552">
    <property type="entry name" value="FERRICHROME IRON RECEPTOR-RELATED"/>
    <property type="match status" value="1"/>
</dbReference>
<evidence type="ECO:0000256" key="7">
    <source>
        <dbReference type="ARBA" id="ARBA00023136"/>
    </source>
</evidence>
<dbReference type="GO" id="GO:0009279">
    <property type="term" value="C:cell outer membrane"/>
    <property type="evidence" value="ECO:0007669"/>
    <property type="project" value="UniProtKB-SubCell"/>
</dbReference>
<dbReference type="AlphaFoldDB" id="A0A0D6N0M2"/>
<evidence type="ECO:0000256" key="5">
    <source>
        <dbReference type="ARBA" id="ARBA00022692"/>
    </source>
</evidence>
<proteinExistence type="inferred from homology"/>
<dbReference type="Pfam" id="PF00593">
    <property type="entry name" value="TonB_dep_Rec_b-barrel"/>
    <property type="match status" value="1"/>
</dbReference>
<evidence type="ECO:0000256" key="4">
    <source>
        <dbReference type="ARBA" id="ARBA00022452"/>
    </source>
</evidence>
<dbReference type="SUPFAM" id="SSF56935">
    <property type="entry name" value="Porins"/>
    <property type="match status" value="1"/>
</dbReference>
<dbReference type="PROSITE" id="PS52016">
    <property type="entry name" value="TONB_DEPENDENT_REC_3"/>
    <property type="match status" value="1"/>
</dbReference>
<dbReference type="CDD" id="cd01347">
    <property type="entry name" value="ligand_gated_channel"/>
    <property type="match status" value="1"/>
</dbReference>
<evidence type="ECO:0000256" key="8">
    <source>
        <dbReference type="ARBA" id="ARBA00023170"/>
    </source>
</evidence>
<accession>A0A6N3SNK8</accession>
<keyword evidence="6 11" id="KW-0798">TonB box</keyword>
<dbReference type="InterPro" id="IPR039426">
    <property type="entry name" value="TonB-dep_rcpt-like"/>
</dbReference>
<evidence type="ECO:0000256" key="3">
    <source>
        <dbReference type="ARBA" id="ARBA00022448"/>
    </source>
</evidence>
<dbReference type="InterPro" id="IPR000531">
    <property type="entry name" value="Beta-barrel_TonB"/>
</dbReference>
<dbReference type="STRING" id="1231339.Abci_001_087"/>
<evidence type="ECO:0000259" key="14">
    <source>
        <dbReference type="Pfam" id="PF07715"/>
    </source>
</evidence>
<dbReference type="EMBL" id="BAMV01000001">
    <property type="protein sequence ID" value="GAN59071.1"/>
    <property type="molecule type" value="Genomic_DNA"/>
</dbReference>
<comment type="similarity">
    <text evidence="2 10 11">Belongs to the TonB-dependent receptor family.</text>
</comment>
<dbReference type="PANTHER" id="PTHR32552:SF74">
    <property type="entry name" value="HYDROXAMATE SIDEROPHORE RECEPTOR FHUE"/>
    <property type="match status" value="1"/>
</dbReference>
<organism evidence="15 17">
    <name type="scientific">Acetobacter cibinongensis</name>
    <dbReference type="NCBI Taxonomy" id="146475"/>
    <lineage>
        <taxon>Bacteria</taxon>
        <taxon>Pseudomonadati</taxon>
        <taxon>Pseudomonadota</taxon>
        <taxon>Alphaproteobacteria</taxon>
        <taxon>Acetobacterales</taxon>
        <taxon>Acetobacteraceae</taxon>
        <taxon>Acetobacter</taxon>
    </lineage>
</organism>
<keyword evidence="9 10" id="KW-0998">Cell outer membrane</keyword>
<accession>A0A0D6N0M2</accession>
<evidence type="ECO:0000313" key="17">
    <source>
        <dbReference type="Proteomes" id="UP000032671"/>
    </source>
</evidence>
<dbReference type="EMBL" id="BJVU01000005">
    <property type="protein sequence ID" value="GEL58935.1"/>
    <property type="molecule type" value="Genomic_DNA"/>
</dbReference>
<keyword evidence="4 10" id="KW-1134">Transmembrane beta strand</keyword>
<dbReference type="Gene3D" id="2.170.130.10">
    <property type="entry name" value="TonB-dependent receptor, plug domain"/>
    <property type="match status" value="1"/>
</dbReference>
<evidence type="ECO:0000259" key="13">
    <source>
        <dbReference type="Pfam" id="PF00593"/>
    </source>
</evidence>
<evidence type="ECO:0000313" key="16">
    <source>
        <dbReference type="EMBL" id="GEL58935.1"/>
    </source>
</evidence>
<evidence type="ECO:0000256" key="9">
    <source>
        <dbReference type="ARBA" id="ARBA00023237"/>
    </source>
</evidence>
<comment type="caution">
    <text evidence="15">The sequence shown here is derived from an EMBL/GenBank/DDBJ whole genome shotgun (WGS) entry which is preliminary data.</text>
</comment>
<evidence type="ECO:0000313" key="18">
    <source>
        <dbReference type="Proteomes" id="UP000321891"/>
    </source>
</evidence>
<protein>
    <submittedName>
        <fullName evidence="16">Amino acid ABC transporter substrate-binding protein</fullName>
    </submittedName>
    <submittedName>
        <fullName evidence="15">Fe3+ siderophore receptor</fullName>
    </submittedName>
</protein>
<dbReference type="InterPro" id="IPR010105">
    <property type="entry name" value="TonB_sidphr_rcpt"/>
</dbReference>
<name>A0A0D6N0M2_9PROT</name>
<evidence type="ECO:0000256" key="11">
    <source>
        <dbReference type="RuleBase" id="RU003357"/>
    </source>
</evidence>
<dbReference type="Proteomes" id="UP000321891">
    <property type="component" value="Unassembled WGS sequence"/>
</dbReference>